<accession>A0ABN8NTR4</accession>
<protein>
    <submittedName>
        <fullName evidence="3">Uncharacterized protein</fullName>
    </submittedName>
</protein>
<reference evidence="3 4" key="1">
    <citation type="submission" date="2022-05" db="EMBL/GenBank/DDBJ databases">
        <authorList>
            <consortium name="Genoscope - CEA"/>
            <person name="William W."/>
        </authorList>
    </citation>
    <scope>NUCLEOTIDE SEQUENCE [LARGE SCALE GENOMIC DNA]</scope>
</reference>
<feature type="compositionally biased region" description="Basic and acidic residues" evidence="1">
    <location>
        <begin position="106"/>
        <end position="186"/>
    </location>
</feature>
<feature type="region of interest" description="Disordered" evidence="1">
    <location>
        <begin position="106"/>
        <end position="290"/>
    </location>
</feature>
<name>A0ABN8NTR4_9CNID</name>
<feature type="region of interest" description="Disordered" evidence="1">
    <location>
        <begin position="303"/>
        <end position="382"/>
    </location>
</feature>
<keyword evidence="2" id="KW-0732">Signal</keyword>
<feature type="compositionally biased region" description="Basic and acidic residues" evidence="1">
    <location>
        <begin position="303"/>
        <end position="376"/>
    </location>
</feature>
<dbReference type="Proteomes" id="UP001159405">
    <property type="component" value="Unassembled WGS sequence"/>
</dbReference>
<feature type="compositionally biased region" description="Basic and acidic residues" evidence="1">
    <location>
        <begin position="194"/>
        <end position="263"/>
    </location>
</feature>
<evidence type="ECO:0000313" key="4">
    <source>
        <dbReference type="Proteomes" id="UP001159405"/>
    </source>
</evidence>
<organism evidence="3 4">
    <name type="scientific">Porites lobata</name>
    <dbReference type="NCBI Taxonomy" id="104759"/>
    <lineage>
        <taxon>Eukaryota</taxon>
        <taxon>Metazoa</taxon>
        <taxon>Cnidaria</taxon>
        <taxon>Anthozoa</taxon>
        <taxon>Hexacorallia</taxon>
        <taxon>Scleractinia</taxon>
        <taxon>Fungiina</taxon>
        <taxon>Poritidae</taxon>
        <taxon>Porites</taxon>
    </lineage>
</organism>
<feature type="compositionally biased region" description="Basic and acidic residues" evidence="1">
    <location>
        <begin position="272"/>
        <end position="281"/>
    </location>
</feature>
<keyword evidence="4" id="KW-1185">Reference proteome</keyword>
<evidence type="ECO:0000313" key="3">
    <source>
        <dbReference type="EMBL" id="CAH3120239.1"/>
    </source>
</evidence>
<evidence type="ECO:0000256" key="2">
    <source>
        <dbReference type="SAM" id="SignalP"/>
    </source>
</evidence>
<dbReference type="EMBL" id="CALNXK010000034">
    <property type="protein sequence ID" value="CAH3120239.1"/>
    <property type="molecule type" value="Genomic_DNA"/>
</dbReference>
<comment type="caution">
    <text evidence="3">The sequence shown here is derived from an EMBL/GenBank/DDBJ whole genome shotgun (WGS) entry which is preliminary data.</text>
</comment>
<feature type="chain" id="PRO_5046812158" evidence="2">
    <location>
        <begin position="24"/>
        <end position="382"/>
    </location>
</feature>
<gene>
    <name evidence="3" type="ORF">PLOB_00027804</name>
</gene>
<evidence type="ECO:0000256" key="1">
    <source>
        <dbReference type="SAM" id="MobiDB-lite"/>
    </source>
</evidence>
<proteinExistence type="predicted"/>
<feature type="signal peptide" evidence="2">
    <location>
        <begin position="1"/>
        <end position="23"/>
    </location>
</feature>
<sequence>MKGVVLIQVACLLCSVLVITTQSAPLEKEIRTTEEEKHEGIPPIMTATRQMIESELPEKEERSFPEVEELVESEYPVAAKEDREFREVNAEEFFRRLERELATKMARREGINEKGNKDDRDFELKGNDDKREEIELPAEMFKDEQDEVSRKSPKDEDLTTSDESVRRELEEMLAREIAEKTNKHELGEEEEEKELMPRPERMFLRDVPEKSERIFNREIKTALKEDDRHNKHRRDPSEEGRKIDPEEEREKHEENTASNQKREEEEEEEEERAARSRELHFRTMHSGEITPEWKKLDERVRASEEREWREREAERERERFDYHGNKEREREELRERRREEALENGKLVHEREMEGRKQRETLGSHGARLEERERFRFRARGN</sequence>